<dbReference type="EMBL" id="CP144751">
    <property type="protein sequence ID" value="WVZ83312.1"/>
    <property type="molecule type" value="Genomic_DNA"/>
</dbReference>
<evidence type="ECO:0000256" key="1">
    <source>
        <dbReference type="SAM" id="MobiDB-lite"/>
    </source>
</evidence>
<name>A0AAQ3U5C5_PASNO</name>
<protein>
    <submittedName>
        <fullName evidence="2">Uncharacterized protein</fullName>
    </submittedName>
</protein>
<dbReference type="Proteomes" id="UP001341281">
    <property type="component" value="Chromosome 07"/>
</dbReference>
<feature type="non-terminal residue" evidence="2">
    <location>
        <position position="1"/>
    </location>
</feature>
<feature type="region of interest" description="Disordered" evidence="1">
    <location>
        <begin position="1"/>
        <end position="23"/>
    </location>
</feature>
<reference evidence="2 3" key="1">
    <citation type="submission" date="2024-02" db="EMBL/GenBank/DDBJ databases">
        <title>High-quality chromosome-scale genome assembly of Pensacola bahiagrass (Paspalum notatum Flugge var. saurae).</title>
        <authorList>
            <person name="Vega J.M."/>
            <person name="Podio M."/>
            <person name="Orjuela J."/>
            <person name="Siena L.A."/>
            <person name="Pessino S.C."/>
            <person name="Combes M.C."/>
            <person name="Mariac C."/>
            <person name="Albertini E."/>
            <person name="Pupilli F."/>
            <person name="Ortiz J.P.A."/>
            <person name="Leblanc O."/>
        </authorList>
    </citation>
    <scope>NUCLEOTIDE SEQUENCE [LARGE SCALE GENOMIC DNA]</scope>
    <source>
        <strain evidence="2">R1</strain>
        <tissue evidence="2">Leaf</tissue>
    </source>
</reference>
<sequence length="354" mass="38945">VEVPEARQAAGRGPAKPRPGSRPVLLRTLFLPLPQKSKLTKDEKKFGFGNRVLGFFAQGCPPEEGPNGQDYEQAKKLRDRPTSSDRRRGRRGPGTGWRRGDAGFNRAACKAKWAFMRAPPKSSAHIRATGAPSVTASALRRLGRTTGHRHPLPPLLDDARHGKIVPLKQALFFEGLHIVQSLLAHPRPKPTLVQQQGFCRVLHGYGTFQMSGLIVSAPRMQSYKSMMARSPYLRKKIVFAELAVDTYPDAEVKGPVLAVSSSVVECPLSELCLPHPAMTNDGDDLSVTTSESGHEMAVLVFIPEELAAPSEWSRGGPWFGSDHELRDLEEIPRVRVQPCQQSLQLPQRLPAANN</sequence>
<accession>A0AAQ3U5C5</accession>
<dbReference type="AlphaFoldDB" id="A0AAQ3U5C5"/>
<proteinExistence type="predicted"/>
<gene>
    <name evidence="2" type="ORF">U9M48_030474</name>
</gene>
<feature type="compositionally biased region" description="Basic and acidic residues" evidence="1">
    <location>
        <begin position="72"/>
        <end position="86"/>
    </location>
</feature>
<keyword evidence="3" id="KW-1185">Reference proteome</keyword>
<evidence type="ECO:0000313" key="3">
    <source>
        <dbReference type="Proteomes" id="UP001341281"/>
    </source>
</evidence>
<organism evidence="2 3">
    <name type="scientific">Paspalum notatum var. saurae</name>
    <dbReference type="NCBI Taxonomy" id="547442"/>
    <lineage>
        <taxon>Eukaryota</taxon>
        <taxon>Viridiplantae</taxon>
        <taxon>Streptophyta</taxon>
        <taxon>Embryophyta</taxon>
        <taxon>Tracheophyta</taxon>
        <taxon>Spermatophyta</taxon>
        <taxon>Magnoliopsida</taxon>
        <taxon>Liliopsida</taxon>
        <taxon>Poales</taxon>
        <taxon>Poaceae</taxon>
        <taxon>PACMAD clade</taxon>
        <taxon>Panicoideae</taxon>
        <taxon>Andropogonodae</taxon>
        <taxon>Paspaleae</taxon>
        <taxon>Paspalinae</taxon>
        <taxon>Paspalum</taxon>
    </lineage>
</organism>
<evidence type="ECO:0000313" key="2">
    <source>
        <dbReference type="EMBL" id="WVZ83312.1"/>
    </source>
</evidence>
<feature type="region of interest" description="Disordered" evidence="1">
    <location>
        <begin position="59"/>
        <end position="102"/>
    </location>
</feature>